<feature type="compositionally biased region" description="Polar residues" evidence="2">
    <location>
        <begin position="303"/>
        <end position="312"/>
    </location>
</feature>
<sequence length="330" mass="36276">MATVNSAAREVTSAPRAVETCSSASAQPLPTRARKAKRTAPSVKPQPALLRNPYGMERPRLVDALQANDSSGLHALKRGPNSSLHADVEMIMSQQGAAQYEACTRRLRVVRQERRALATMLESLKQQLEQSQTLLDGWRKKPKEPPATTQLMLDESREEALASQHGSPPRPEEGERMVRQLRALDRANDELRQRLEALEREKQHCLTVHNARLRRAAPAEVPSSARVYQHAAQVACDKSRSSTRSAALAQYAQTLSTRLKSAMGKQQALRRELALAMAKERGRTTARAYMQAHGFVPAHASVPSGSSATQASGEAGARHTTSHPCTHRQN</sequence>
<organism evidence="3 4">
    <name type="scientific">Porcisia hertigi</name>
    <dbReference type="NCBI Taxonomy" id="2761500"/>
    <lineage>
        <taxon>Eukaryota</taxon>
        <taxon>Discoba</taxon>
        <taxon>Euglenozoa</taxon>
        <taxon>Kinetoplastea</taxon>
        <taxon>Metakinetoplastina</taxon>
        <taxon>Trypanosomatida</taxon>
        <taxon>Trypanosomatidae</taxon>
        <taxon>Leishmaniinae</taxon>
        <taxon>Porcisia</taxon>
    </lineage>
</organism>
<proteinExistence type="predicted"/>
<evidence type="ECO:0000313" key="3">
    <source>
        <dbReference type="EMBL" id="KAG5510644.1"/>
    </source>
</evidence>
<comment type="caution">
    <text evidence="3">The sequence shown here is derived from an EMBL/GenBank/DDBJ whole genome shotgun (WGS) entry which is preliminary data.</text>
</comment>
<name>A0A837AY79_9TRYP</name>
<protein>
    <submittedName>
        <fullName evidence="3">Uncharacterized protein</fullName>
    </submittedName>
</protein>
<feature type="region of interest" description="Disordered" evidence="2">
    <location>
        <begin position="1"/>
        <end position="55"/>
    </location>
</feature>
<dbReference type="RefSeq" id="XP_067759248.1">
    <property type="nucleotide sequence ID" value="XM_067902889.1"/>
</dbReference>
<gene>
    <name evidence="3" type="ORF">JKF63_06942</name>
</gene>
<accession>A0A837AY79</accession>
<keyword evidence="1" id="KW-0175">Coiled coil</keyword>
<evidence type="ECO:0000313" key="4">
    <source>
        <dbReference type="Proteomes" id="UP000674318"/>
    </source>
</evidence>
<dbReference type="Proteomes" id="UP000674318">
    <property type="component" value="Unassembled WGS sequence"/>
</dbReference>
<keyword evidence="4" id="KW-1185">Reference proteome</keyword>
<feature type="region of interest" description="Disordered" evidence="2">
    <location>
        <begin position="298"/>
        <end position="330"/>
    </location>
</feature>
<dbReference type="EMBL" id="JAFJZO010000009">
    <property type="protein sequence ID" value="KAG5510644.1"/>
    <property type="molecule type" value="Genomic_DNA"/>
</dbReference>
<evidence type="ECO:0000256" key="1">
    <source>
        <dbReference type="SAM" id="Coils"/>
    </source>
</evidence>
<feature type="coiled-coil region" evidence="1">
    <location>
        <begin position="107"/>
        <end position="141"/>
    </location>
</feature>
<dbReference type="OrthoDB" id="267255at2759"/>
<reference evidence="3 4" key="1">
    <citation type="submission" date="2021-02" db="EMBL/GenBank/DDBJ databases">
        <title>Porcisia hertigi Genome sequencing and assembly.</title>
        <authorList>
            <person name="Almutairi H."/>
            <person name="Gatherer D."/>
        </authorList>
    </citation>
    <scope>NUCLEOTIDE SEQUENCE [LARGE SCALE GENOMIC DNA]</scope>
    <source>
        <strain evidence="3 4">C119</strain>
    </source>
</reference>
<evidence type="ECO:0000256" key="2">
    <source>
        <dbReference type="SAM" id="MobiDB-lite"/>
    </source>
</evidence>
<dbReference type="KEGG" id="phet:94292966"/>
<feature type="region of interest" description="Disordered" evidence="2">
    <location>
        <begin position="155"/>
        <end position="176"/>
    </location>
</feature>
<dbReference type="AlphaFoldDB" id="A0A837AY79"/>
<dbReference type="GeneID" id="94292966"/>